<evidence type="ECO:0000313" key="2">
    <source>
        <dbReference type="Proteomes" id="UP000580709"/>
    </source>
</evidence>
<sequence length="137" mass="14764">WYTRGEPRWMPDDVDGRVLFHRNRARALAVGRGEPDPGADRALGDIVVLPHVRRARDEGRLTATPMFTSLGELHADHLIWCTGFRPALAPLRALIDAPGFFLVGYGDMVGPGAATITGVGPFARAAAKGVLKRLASP</sequence>
<proteinExistence type="predicted"/>
<evidence type="ECO:0000313" key="1">
    <source>
        <dbReference type="EMBL" id="MBA4505541.1"/>
    </source>
</evidence>
<dbReference type="InterPro" id="IPR036188">
    <property type="entry name" value="FAD/NAD-bd_sf"/>
</dbReference>
<keyword evidence="2" id="KW-1185">Reference proteome</keyword>
<reference evidence="1 2" key="1">
    <citation type="submission" date="2020-07" db="EMBL/GenBank/DDBJ databases">
        <authorList>
            <person name="Khare M."/>
        </authorList>
    </citation>
    <scope>NUCLEOTIDE SEQUENCE [LARGE SCALE GENOMIC DNA]</scope>
    <source>
        <strain evidence="1 2">P8776</strain>
    </source>
</reference>
<protein>
    <submittedName>
        <fullName evidence="1">Pyridine nucleotide-disulfide oxidoreductase</fullName>
    </submittedName>
</protein>
<dbReference type="Proteomes" id="UP000580709">
    <property type="component" value="Unassembled WGS sequence"/>
</dbReference>
<organism evidence="1 2">
    <name type="scientific">Corynebacterium sanguinis</name>
    <dbReference type="NCBI Taxonomy" id="2594913"/>
    <lineage>
        <taxon>Bacteria</taxon>
        <taxon>Bacillati</taxon>
        <taxon>Actinomycetota</taxon>
        <taxon>Actinomycetes</taxon>
        <taxon>Mycobacteriales</taxon>
        <taxon>Corynebacteriaceae</taxon>
        <taxon>Corynebacterium</taxon>
    </lineage>
</organism>
<accession>A0A838X373</accession>
<gene>
    <name evidence="1" type="ORF">H0H28_09465</name>
</gene>
<name>A0A838X373_9CORY</name>
<dbReference type="AlphaFoldDB" id="A0A838X373"/>
<comment type="caution">
    <text evidence="1">The sequence shown here is derived from an EMBL/GenBank/DDBJ whole genome shotgun (WGS) entry which is preliminary data.</text>
</comment>
<feature type="non-terminal residue" evidence="1">
    <location>
        <position position="1"/>
    </location>
</feature>
<dbReference type="EMBL" id="JACEOR010000406">
    <property type="protein sequence ID" value="MBA4505541.1"/>
    <property type="molecule type" value="Genomic_DNA"/>
</dbReference>
<dbReference type="Gene3D" id="3.50.50.60">
    <property type="entry name" value="FAD/NAD(P)-binding domain"/>
    <property type="match status" value="1"/>
</dbReference>